<gene>
    <name evidence="1" type="ORF">RD110_07745</name>
</gene>
<accession>A0A1P8JTM7</accession>
<name>A0A1P8JTM7_9BURK</name>
<evidence type="ECO:0008006" key="3">
    <source>
        <dbReference type="Google" id="ProtNLM"/>
    </source>
</evidence>
<dbReference type="AlphaFoldDB" id="A0A1P8JTM7"/>
<reference evidence="1 2" key="1">
    <citation type="submission" date="2017-01" db="EMBL/GenBank/DDBJ databases">
        <authorList>
            <person name="Mah S.A."/>
            <person name="Swanson W.J."/>
            <person name="Moy G.W."/>
            <person name="Vacquier V.D."/>
        </authorList>
    </citation>
    <scope>NUCLEOTIDE SEQUENCE [LARGE SCALE GENOMIC DNA]</scope>
    <source>
        <strain evidence="1 2">DCY110</strain>
    </source>
</reference>
<dbReference type="KEGG" id="rhy:RD110_07745"/>
<keyword evidence="2" id="KW-1185">Reference proteome</keyword>
<proteinExistence type="predicted"/>
<dbReference type="Gene3D" id="1.10.30.50">
    <property type="match status" value="1"/>
</dbReference>
<organism evidence="1 2">
    <name type="scientific">Rhodoferax koreensis</name>
    <dbReference type="NCBI Taxonomy" id="1842727"/>
    <lineage>
        <taxon>Bacteria</taxon>
        <taxon>Pseudomonadati</taxon>
        <taxon>Pseudomonadota</taxon>
        <taxon>Betaproteobacteria</taxon>
        <taxon>Burkholderiales</taxon>
        <taxon>Comamonadaceae</taxon>
        <taxon>Rhodoferax</taxon>
    </lineage>
</organism>
<evidence type="ECO:0000313" key="1">
    <source>
        <dbReference type="EMBL" id="APW37099.1"/>
    </source>
</evidence>
<dbReference type="EMBL" id="CP019236">
    <property type="protein sequence ID" value="APW37099.1"/>
    <property type="molecule type" value="Genomic_DNA"/>
</dbReference>
<protein>
    <recommendedName>
        <fullName evidence="3">TIGR02646 family protein</fullName>
    </recommendedName>
</protein>
<dbReference type="Proteomes" id="UP000186609">
    <property type="component" value="Chromosome"/>
</dbReference>
<dbReference type="STRING" id="1842727.RD110_07745"/>
<sequence length="296" mass="31581">MIRYPIGEAELRRRIEDPAQGGKAGWLALAATGQAAVAKAGRWTNGQFPELWTDVKGVYITLQHSKCAYCETVVGGAAGRVEFDVEHFRPKSRVQPWSPPAPLAALKIVVARGDAAGYHLLPYSIWNYAVSCKTCNTSYKGDRFPTAAAPAKTSAATAALKAEKAYLVYPIGSRDTDPQSLIGFNGASPCAVAKSGFPRQRALVTIAFFGLDDADRRGDIFKARAGVILAVGMCRQLLVAANAATKAKLQKRLDAFLSPAAQHSACAQAFNALWDADPALAADFMDKADALFQSSS</sequence>
<evidence type="ECO:0000313" key="2">
    <source>
        <dbReference type="Proteomes" id="UP000186609"/>
    </source>
</evidence>
<dbReference type="OrthoDB" id="8824552at2"/>
<dbReference type="RefSeq" id="WP_076198242.1">
    <property type="nucleotide sequence ID" value="NZ_CP019236.1"/>
</dbReference>